<dbReference type="Gene3D" id="3.30.70.330">
    <property type="match status" value="1"/>
</dbReference>
<feature type="domain" description="RRM" evidence="4">
    <location>
        <begin position="319"/>
        <end position="396"/>
    </location>
</feature>
<comment type="caution">
    <text evidence="6">The sequence shown here is derived from an EMBL/GenBank/DDBJ whole genome shotgun (WGS) entry which is preliminary data.</text>
</comment>
<dbReference type="SMART" id="SM00360">
    <property type="entry name" value="RRM"/>
    <property type="match status" value="1"/>
</dbReference>
<feature type="compositionally biased region" description="Low complexity" evidence="3">
    <location>
        <begin position="397"/>
        <end position="408"/>
    </location>
</feature>
<proteinExistence type="predicted"/>
<evidence type="ECO:0000259" key="5">
    <source>
        <dbReference type="PROSITE" id="PS50177"/>
    </source>
</evidence>
<feature type="region of interest" description="Disordered" evidence="3">
    <location>
        <begin position="394"/>
        <end position="448"/>
    </location>
</feature>
<feature type="compositionally biased region" description="Basic residues" evidence="3">
    <location>
        <begin position="409"/>
        <end position="418"/>
    </location>
</feature>
<evidence type="ECO:0000313" key="7">
    <source>
        <dbReference type="Proteomes" id="UP001152484"/>
    </source>
</evidence>
<gene>
    <name evidence="6" type="ORF">CEURO_LOCUS12443</name>
</gene>
<dbReference type="SUPFAM" id="SSF54928">
    <property type="entry name" value="RNA-binding domain, RBD"/>
    <property type="match status" value="1"/>
</dbReference>
<dbReference type="Proteomes" id="UP001152484">
    <property type="component" value="Unassembled WGS sequence"/>
</dbReference>
<dbReference type="InterPro" id="IPR012677">
    <property type="entry name" value="Nucleotide-bd_a/b_plait_sf"/>
</dbReference>
<dbReference type="EMBL" id="CAMAPE010000031">
    <property type="protein sequence ID" value="CAH9093784.1"/>
    <property type="molecule type" value="Genomic_DNA"/>
</dbReference>
<dbReference type="PROSITE" id="PS50177">
    <property type="entry name" value="NTF2_DOMAIN"/>
    <property type="match status" value="1"/>
</dbReference>
<dbReference type="GO" id="GO:0005829">
    <property type="term" value="C:cytosol"/>
    <property type="evidence" value="ECO:0007669"/>
    <property type="project" value="TreeGrafter"/>
</dbReference>
<dbReference type="Gene3D" id="3.10.450.50">
    <property type="match status" value="1"/>
</dbReference>
<dbReference type="InterPro" id="IPR002075">
    <property type="entry name" value="NTF2_dom"/>
</dbReference>
<dbReference type="PANTHER" id="PTHR10693:SF29">
    <property type="entry name" value="GB|AAD20086.1"/>
    <property type="match status" value="1"/>
</dbReference>
<sequence length="448" mass="49786">MDSSAAPLSASQVGSYFVQQYYKVLQHEPDFVHHFYTVSSSVVRVEGESSQTASTIMDIHSLIMSTPFSGIKVKTINSVESWNAGVLVVVSGTVKLKDFGGWRDFVQTFFLAPQDKGYFVLNDVFNFGDEEVKNQLPPPPPPPPSHVPVSENHFDAQPTGHYLHPEAPASDYALEEEAREYVNLVSLEGNNSVGEYDYSEYQQDLPEHVSEAEIVHQEEPHLEQEQVALQSNAKAVEVSEPSWEEPVGEMSKLSYASILRAPKVKSPPSISVQPSFTKSTPPSSEWEPVIQQSNSVSTFVPDNSYEQADEVFYQEGDSLSVYVRNLPTTVSTNDIVKEFQYFGTIKQDGVFLRNRKDVGVCYAFVEFEDVQGVQNALKASPIQIDGRQVYIEERRQNNNSSNSNNASRGGRKGGRGRGGHPGGRSYGRGSYQDNVDYNRAKSNGYRAV</sequence>
<dbReference type="InterPro" id="IPR039539">
    <property type="entry name" value="Ras_GTPase_bind_prot"/>
</dbReference>
<accession>A0A9P1EBB9</accession>
<dbReference type="Pfam" id="PF00076">
    <property type="entry name" value="RRM_1"/>
    <property type="match status" value="1"/>
</dbReference>
<dbReference type="InterPro" id="IPR000504">
    <property type="entry name" value="RRM_dom"/>
</dbReference>
<dbReference type="AlphaFoldDB" id="A0A9P1EBB9"/>
<feature type="domain" description="NTF2" evidence="5">
    <location>
        <begin position="13"/>
        <end position="127"/>
    </location>
</feature>
<keyword evidence="1 2" id="KW-0694">RNA-binding</keyword>
<evidence type="ECO:0008006" key="8">
    <source>
        <dbReference type="Google" id="ProtNLM"/>
    </source>
</evidence>
<reference evidence="6" key="1">
    <citation type="submission" date="2022-07" db="EMBL/GenBank/DDBJ databases">
        <authorList>
            <person name="Macas J."/>
            <person name="Novak P."/>
            <person name="Neumann P."/>
        </authorList>
    </citation>
    <scope>NUCLEOTIDE SEQUENCE</scope>
</reference>
<dbReference type="CDD" id="cd00780">
    <property type="entry name" value="NTF2"/>
    <property type="match status" value="1"/>
</dbReference>
<dbReference type="InterPro" id="IPR035979">
    <property type="entry name" value="RBD_domain_sf"/>
</dbReference>
<protein>
    <recommendedName>
        <fullName evidence="8">G3BP-like protein</fullName>
    </recommendedName>
</protein>
<evidence type="ECO:0000313" key="6">
    <source>
        <dbReference type="EMBL" id="CAH9093784.1"/>
    </source>
</evidence>
<dbReference type="GO" id="GO:0003729">
    <property type="term" value="F:mRNA binding"/>
    <property type="evidence" value="ECO:0007669"/>
    <property type="project" value="TreeGrafter"/>
</dbReference>
<evidence type="ECO:0000259" key="4">
    <source>
        <dbReference type="PROSITE" id="PS50102"/>
    </source>
</evidence>
<evidence type="ECO:0000256" key="2">
    <source>
        <dbReference type="PROSITE-ProRule" id="PRU00176"/>
    </source>
</evidence>
<keyword evidence="7" id="KW-1185">Reference proteome</keyword>
<name>A0A9P1EBB9_CUSEU</name>
<evidence type="ECO:0000256" key="1">
    <source>
        <dbReference type="ARBA" id="ARBA00022884"/>
    </source>
</evidence>
<evidence type="ECO:0000256" key="3">
    <source>
        <dbReference type="SAM" id="MobiDB-lite"/>
    </source>
</evidence>
<dbReference type="Pfam" id="PF02136">
    <property type="entry name" value="NTF2"/>
    <property type="match status" value="1"/>
</dbReference>
<dbReference type="InterPro" id="IPR018222">
    <property type="entry name" value="Nuclear_transport_factor_2_euk"/>
</dbReference>
<dbReference type="FunFam" id="3.10.450.50:FF:000003">
    <property type="entry name" value="Nuclear transport factor 2 family protein"/>
    <property type="match status" value="1"/>
</dbReference>
<dbReference type="GO" id="GO:1990904">
    <property type="term" value="C:ribonucleoprotein complex"/>
    <property type="evidence" value="ECO:0007669"/>
    <property type="project" value="TreeGrafter"/>
</dbReference>
<dbReference type="PANTHER" id="PTHR10693">
    <property type="entry name" value="RAS GTPASE-ACTIVATING PROTEIN-BINDING PROTEIN"/>
    <property type="match status" value="1"/>
</dbReference>
<dbReference type="OrthoDB" id="339151at2759"/>
<dbReference type="SUPFAM" id="SSF54427">
    <property type="entry name" value="NTF2-like"/>
    <property type="match status" value="1"/>
</dbReference>
<dbReference type="CDD" id="cd00590">
    <property type="entry name" value="RRM_SF"/>
    <property type="match status" value="1"/>
</dbReference>
<organism evidence="6 7">
    <name type="scientific">Cuscuta europaea</name>
    <name type="common">European dodder</name>
    <dbReference type="NCBI Taxonomy" id="41803"/>
    <lineage>
        <taxon>Eukaryota</taxon>
        <taxon>Viridiplantae</taxon>
        <taxon>Streptophyta</taxon>
        <taxon>Embryophyta</taxon>
        <taxon>Tracheophyta</taxon>
        <taxon>Spermatophyta</taxon>
        <taxon>Magnoliopsida</taxon>
        <taxon>eudicotyledons</taxon>
        <taxon>Gunneridae</taxon>
        <taxon>Pentapetalae</taxon>
        <taxon>asterids</taxon>
        <taxon>lamiids</taxon>
        <taxon>Solanales</taxon>
        <taxon>Convolvulaceae</taxon>
        <taxon>Cuscuteae</taxon>
        <taxon>Cuscuta</taxon>
        <taxon>Cuscuta subgen. Cuscuta</taxon>
    </lineage>
</organism>
<dbReference type="PROSITE" id="PS50102">
    <property type="entry name" value="RRM"/>
    <property type="match status" value="1"/>
</dbReference>
<dbReference type="InterPro" id="IPR032710">
    <property type="entry name" value="NTF2-like_dom_sf"/>
</dbReference>